<accession>A0A8H4LLH0</accession>
<feature type="compositionally biased region" description="Basic and acidic residues" evidence="3">
    <location>
        <begin position="276"/>
        <end position="293"/>
    </location>
</feature>
<dbReference type="SUPFAM" id="SSF53474">
    <property type="entry name" value="alpha/beta-Hydrolases"/>
    <property type="match status" value="1"/>
</dbReference>
<dbReference type="InterPro" id="IPR036770">
    <property type="entry name" value="Ankyrin_rpt-contain_sf"/>
</dbReference>
<dbReference type="Gene3D" id="3.40.50.1820">
    <property type="entry name" value="alpha/beta hydrolase"/>
    <property type="match status" value="1"/>
</dbReference>
<evidence type="ECO:0000313" key="5">
    <source>
        <dbReference type="EMBL" id="KAF4471766.1"/>
    </source>
</evidence>
<dbReference type="PROSITE" id="PS50088">
    <property type="entry name" value="ANK_REPEAT"/>
    <property type="match status" value="1"/>
</dbReference>
<gene>
    <name evidence="5" type="ORF">FALBO_1326</name>
</gene>
<dbReference type="EMBL" id="JAADYS010000169">
    <property type="protein sequence ID" value="KAF4471766.1"/>
    <property type="molecule type" value="Genomic_DNA"/>
</dbReference>
<comment type="caution">
    <text evidence="5">The sequence shown here is derived from an EMBL/GenBank/DDBJ whole genome shotgun (WGS) entry which is preliminary data.</text>
</comment>
<dbReference type="InterPro" id="IPR029058">
    <property type="entry name" value="AB_hydrolase_fold"/>
</dbReference>
<dbReference type="InterPro" id="IPR002110">
    <property type="entry name" value="Ankyrin_rpt"/>
</dbReference>
<feature type="repeat" description="ANK" evidence="2">
    <location>
        <begin position="986"/>
        <end position="1023"/>
    </location>
</feature>
<evidence type="ECO:0000256" key="2">
    <source>
        <dbReference type="PROSITE-ProRule" id="PRU00023"/>
    </source>
</evidence>
<dbReference type="Pfam" id="PF24883">
    <property type="entry name" value="NPHP3_N"/>
    <property type="match status" value="1"/>
</dbReference>
<evidence type="ECO:0000259" key="4">
    <source>
        <dbReference type="Pfam" id="PF24883"/>
    </source>
</evidence>
<proteinExistence type="predicted"/>
<dbReference type="SUPFAM" id="SSF52540">
    <property type="entry name" value="P-loop containing nucleoside triphosphate hydrolases"/>
    <property type="match status" value="1"/>
</dbReference>
<evidence type="ECO:0000256" key="3">
    <source>
        <dbReference type="SAM" id="MobiDB-lite"/>
    </source>
</evidence>
<feature type="region of interest" description="Disordered" evidence="3">
    <location>
        <begin position="40"/>
        <end position="76"/>
    </location>
</feature>
<dbReference type="SUPFAM" id="SSF48403">
    <property type="entry name" value="Ankyrin repeat"/>
    <property type="match status" value="1"/>
</dbReference>
<dbReference type="Proteomes" id="UP000554235">
    <property type="component" value="Unassembled WGS sequence"/>
</dbReference>
<organism evidence="5 6">
    <name type="scientific">Fusarium albosuccineum</name>
    <dbReference type="NCBI Taxonomy" id="1237068"/>
    <lineage>
        <taxon>Eukaryota</taxon>
        <taxon>Fungi</taxon>
        <taxon>Dikarya</taxon>
        <taxon>Ascomycota</taxon>
        <taxon>Pezizomycotina</taxon>
        <taxon>Sordariomycetes</taxon>
        <taxon>Hypocreomycetidae</taxon>
        <taxon>Hypocreales</taxon>
        <taxon>Nectriaceae</taxon>
        <taxon>Fusarium</taxon>
        <taxon>Fusarium decemcellulare species complex</taxon>
    </lineage>
</organism>
<reference evidence="5 6" key="1">
    <citation type="submission" date="2020-01" db="EMBL/GenBank/DDBJ databases">
        <title>Identification and distribution of gene clusters putatively required for synthesis of sphingolipid metabolism inhibitors in phylogenetically diverse species of the filamentous fungus Fusarium.</title>
        <authorList>
            <person name="Kim H.-S."/>
            <person name="Busman M."/>
            <person name="Brown D.W."/>
            <person name="Divon H."/>
            <person name="Uhlig S."/>
            <person name="Proctor R.H."/>
        </authorList>
    </citation>
    <scope>NUCLEOTIDE SEQUENCE [LARGE SCALE GENOMIC DNA]</scope>
    <source>
        <strain evidence="5 6">NRRL 20459</strain>
    </source>
</reference>
<evidence type="ECO:0000313" key="6">
    <source>
        <dbReference type="Proteomes" id="UP000554235"/>
    </source>
</evidence>
<feature type="compositionally biased region" description="Low complexity" evidence="3">
    <location>
        <begin position="45"/>
        <end position="56"/>
    </location>
</feature>
<dbReference type="InterPro" id="IPR027417">
    <property type="entry name" value="P-loop_NTPase"/>
</dbReference>
<name>A0A8H4LLH0_9HYPO</name>
<dbReference type="GO" id="GO:0016787">
    <property type="term" value="F:hydrolase activity"/>
    <property type="evidence" value="ECO:0007669"/>
    <property type="project" value="UniProtKB-KW"/>
</dbReference>
<sequence length="1287" mass="146636">MSSLVQPTGFTILQDCKEAELDIVFVHGLKGHPEKTWTYRGVDASSSRPPSFRSRFLGTGSRKSRGVSPPPSPEPLKPDVFWPKDLLSKHECCEKARIMTYGYDSDIIKMVDTANFTTITGEGQSLLNALARKRVEAMHRPLMFITHSLGGLIVKSALNLSFIKTGESVKDLRAVVDSTFSIIFFGTPHRGSTQAEFGLMVAKVVSNLTMKPYNPKILSTLGPNTEILTRLRTDFESTLEHMVNHSRFESSTFQEGKGFSSFKGFQGKVVEDDSSELNRNDRNDHIDRNHTDMCKFSGESDPEYDKVTGEIERHITRLQQKTSERGANLVHRLKILGTAAQARQWTIEVRTQGTLAWLYTAIGFKGERSSMISAEAYNLERWLTHGSGLFWITGRPGSGKSTTMRHLFESGRTLACLTGITPKMKSGKHKEGAHHGIGQPQTLDEIIPAESGQWVLIGLFITNYGDENQCRWETMMNGILLQLLKARPDLVHSILRLMDSKQPHWDHEPTRTDDKIKRDKLLMEILLDCKNLPGRPFKALIVLDALDELEEDESAREAVAFLKSLVDNVEFPKNTFKICVSSRAEQTFRDLFVDVSRIEVQDHTRDDIRAHVSSLLSSNPSFIGQPSWEIAKRLEHILDYISENAHGVFLWAHSVSKMVDNGLRKGASLGTLIQRLQELPTEMRDLYSYILKEIPPEDRRKVYIMFEVVLRARQPVSLLELFLIVEAALESMNDRETESHNYQQRVYNKTHYYPSLGDFSNAMGLQRQLIDNCRCMLEICGQDEEKNIRPPHILADELDIKRAREARVIARAQYQDCHGHQAPDPSQDLVRLLHRSARDFLLDKRCFDALFTTDGLSKKPPGNGHAFTLLFARQWIRYPYAARRQLRCNFETVQEVCFHAPLLEKTMSATDAAIFFPVLDDIDREASMKLEDRECWPIEVLYRRLSHWEFTFPAFAVANDMRDYMAHRLGKADRDDDRDHFLNGKAGRPLLHYAVHLTHQTPPNPSMAQFLIEAGADMEVRFEDKTAVENLLFDNYTRNGEPSLGILRVLIHGGADPNSHYYPKAGDRSHWHPLLHIVAARGYVPDIEPRLDFMRLLHRKGADLNGKDSKGLSFIEFLYWEGAPFPATEWDWLLRKGAKITKRMVSRTFYEPGGSACGQTEFWYDPDAESSDSSEAGLSPEDGEVLVLSGPSYFVDEETIQLSDRSQDLTASSVSVDLIPREIYDHIPSDPSFSEILEWLKRLGLCDKGSHRHDASEISRQKKFRRREWYDGDAAEAAETLEPRWFF</sequence>
<keyword evidence="2" id="KW-0040">ANK repeat</keyword>
<dbReference type="PANTHER" id="PTHR10039:SF5">
    <property type="entry name" value="NACHT DOMAIN-CONTAINING PROTEIN"/>
    <property type="match status" value="1"/>
</dbReference>
<feature type="domain" description="Nephrocystin 3-like N-terminal" evidence="4">
    <location>
        <begin position="458"/>
        <end position="583"/>
    </location>
</feature>
<keyword evidence="6" id="KW-1185">Reference proteome</keyword>
<dbReference type="InterPro" id="IPR056884">
    <property type="entry name" value="NPHP3-like_N"/>
</dbReference>
<feature type="region of interest" description="Disordered" evidence="3">
    <location>
        <begin position="273"/>
        <end position="299"/>
    </location>
</feature>
<keyword evidence="5" id="KW-0378">Hydrolase</keyword>
<dbReference type="OrthoDB" id="5375247at2759"/>
<dbReference type="PANTHER" id="PTHR10039">
    <property type="entry name" value="AMELOGENIN"/>
    <property type="match status" value="1"/>
</dbReference>
<dbReference type="Gene3D" id="1.25.40.20">
    <property type="entry name" value="Ankyrin repeat-containing domain"/>
    <property type="match status" value="1"/>
</dbReference>
<evidence type="ECO:0000256" key="1">
    <source>
        <dbReference type="ARBA" id="ARBA00022737"/>
    </source>
</evidence>
<protein>
    <submittedName>
        <fullName evidence="5">Alpha beta-Hydrolase</fullName>
    </submittedName>
</protein>
<keyword evidence="1" id="KW-0677">Repeat</keyword>